<feature type="domain" description="TonB C-terminal" evidence="5">
    <location>
        <begin position="33"/>
        <end position="98"/>
    </location>
</feature>
<accession>A0A0A1W727</accession>
<keyword evidence="7" id="KW-1185">Reference proteome</keyword>
<keyword evidence="4" id="KW-0472">Membrane</keyword>
<dbReference type="EMBL" id="BBPI01000043">
    <property type="protein sequence ID" value="GAM00982.1"/>
    <property type="molecule type" value="Genomic_DNA"/>
</dbReference>
<evidence type="ECO:0000256" key="2">
    <source>
        <dbReference type="ARBA" id="ARBA00022692"/>
    </source>
</evidence>
<dbReference type="GO" id="GO:0016020">
    <property type="term" value="C:membrane"/>
    <property type="evidence" value="ECO:0007669"/>
    <property type="project" value="UniProtKB-SubCell"/>
</dbReference>
<dbReference type="RefSeq" id="WP_084220616.1">
    <property type="nucleotide sequence ID" value="NZ_BBPI01000043.1"/>
</dbReference>
<dbReference type="OrthoDB" id="7585155at2"/>
<dbReference type="InterPro" id="IPR006260">
    <property type="entry name" value="TonB/TolA_C"/>
</dbReference>
<dbReference type="Pfam" id="PF03544">
    <property type="entry name" value="TonB_C"/>
    <property type="match status" value="1"/>
</dbReference>
<reference evidence="6 7" key="1">
    <citation type="submission" date="2014-11" db="EMBL/GenBank/DDBJ databases">
        <title>Whole genome shotgun sequence of Sphingomonas parapaucimobilis NBRC 15100.</title>
        <authorList>
            <person name="Katano-Makiyama Y."/>
            <person name="Hosoyama A."/>
            <person name="Hashimoto M."/>
            <person name="Hosoyama Y."/>
            <person name="Noguchi M."/>
            <person name="Numata M."/>
            <person name="Tsuchikane K."/>
            <person name="Hirakata S."/>
            <person name="Uohara A."/>
            <person name="Shimodaira J."/>
            <person name="Ohji S."/>
            <person name="Ichikawa N."/>
            <person name="Kimura A."/>
            <person name="Yamazoe A."/>
            <person name="Fujita N."/>
        </authorList>
    </citation>
    <scope>NUCLEOTIDE SEQUENCE [LARGE SCALE GENOMIC DNA]</scope>
    <source>
        <strain evidence="6 7">NBRC 15100</strain>
    </source>
</reference>
<dbReference type="NCBIfam" id="TIGR01352">
    <property type="entry name" value="tonB_Cterm"/>
    <property type="match status" value="1"/>
</dbReference>
<evidence type="ECO:0000313" key="7">
    <source>
        <dbReference type="Proteomes" id="UP000032305"/>
    </source>
</evidence>
<proteinExistence type="predicted"/>
<name>A0A0A1W727_9SPHN</name>
<comment type="caution">
    <text evidence="6">The sequence shown here is derived from an EMBL/GenBank/DDBJ whole genome shotgun (WGS) entry which is preliminary data.</text>
</comment>
<dbReference type="SUPFAM" id="SSF74653">
    <property type="entry name" value="TolA/TonB C-terminal domain"/>
    <property type="match status" value="1"/>
</dbReference>
<dbReference type="Proteomes" id="UP000032305">
    <property type="component" value="Unassembled WGS sequence"/>
</dbReference>
<evidence type="ECO:0000313" key="6">
    <source>
        <dbReference type="EMBL" id="GAM00982.1"/>
    </source>
</evidence>
<comment type="subcellular location">
    <subcellularLocation>
        <location evidence="1">Membrane</location>
        <topology evidence="1">Single-pass membrane protein</topology>
    </subcellularLocation>
</comment>
<keyword evidence="2" id="KW-0812">Transmembrane</keyword>
<protein>
    <recommendedName>
        <fullName evidence="5">TonB C-terminal domain-containing protein</fullName>
    </recommendedName>
</protein>
<dbReference type="InterPro" id="IPR037682">
    <property type="entry name" value="TonB_C"/>
</dbReference>
<evidence type="ECO:0000256" key="3">
    <source>
        <dbReference type="ARBA" id="ARBA00022989"/>
    </source>
</evidence>
<evidence type="ECO:0000256" key="1">
    <source>
        <dbReference type="ARBA" id="ARBA00004167"/>
    </source>
</evidence>
<sequence length="210" mass="22021">MVFLTVLAFAVQRPEALAQPPKLLNPTTLFQPNDYPTRAAQKEESGIVSTLLSVDDHGRVTNCVVTESSGSVALDTGTCTLLRRKARFKPALDATGSPVGDTHREMAAWSIGPSAISPVIQLMLSLSPLQSPPTAPVAARLYFNAKGRVTECQIVQSGGGAVDEAVCKIAAAKLSITPPHSESPDIAPVGIRDLSVAFRLANPASGQGRP</sequence>
<dbReference type="GO" id="GO:0055085">
    <property type="term" value="P:transmembrane transport"/>
    <property type="evidence" value="ECO:0007669"/>
    <property type="project" value="InterPro"/>
</dbReference>
<organism evidence="6 7">
    <name type="scientific">Sphingomonas parapaucimobilis NBRC 15100</name>
    <dbReference type="NCBI Taxonomy" id="1219049"/>
    <lineage>
        <taxon>Bacteria</taxon>
        <taxon>Pseudomonadati</taxon>
        <taxon>Pseudomonadota</taxon>
        <taxon>Alphaproteobacteria</taxon>
        <taxon>Sphingomonadales</taxon>
        <taxon>Sphingomonadaceae</taxon>
        <taxon>Sphingomonas</taxon>
    </lineage>
</organism>
<dbReference type="Gene3D" id="3.30.1150.10">
    <property type="match status" value="1"/>
</dbReference>
<keyword evidence="3" id="KW-1133">Transmembrane helix</keyword>
<dbReference type="eggNOG" id="COG0810">
    <property type="taxonomic scope" value="Bacteria"/>
</dbReference>
<gene>
    <name evidence="6" type="ORF">SP5_043_00180</name>
</gene>
<evidence type="ECO:0000259" key="5">
    <source>
        <dbReference type="Pfam" id="PF03544"/>
    </source>
</evidence>
<evidence type="ECO:0000256" key="4">
    <source>
        <dbReference type="ARBA" id="ARBA00023136"/>
    </source>
</evidence>
<dbReference type="AlphaFoldDB" id="A0A0A1W727"/>